<dbReference type="Proteomes" id="UP000663879">
    <property type="component" value="Unassembled WGS sequence"/>
</dbReference>
<dbReference type="InterPro" id="IPR001584">
    <property type="entry name" value="Integrase_cat-core"/>
</dbReference>
<reference evidence="2" key="1">
    <citation type="submission" date="2021-02" db="EMBL/GenBank/DDBJ databases">
        <authorList>
            <person name="Nowell W R."/>
        </authorList>
    </citation>
    <scope>NUCLEOTIDE SEQUENCE</scope>
    <source>
        <strain evidence="2">Ploen Becks lab</strain>
    </source>
</reference>
<comment type="caution">
    <text evidence="2">The sequence shown here is derived from an EMBL/GenBank/DDBJ whole genome shotgun (WGS) entry which is preliminary data.</text>
</comment>
<evidence type="ECO:0000313" key="3">
    <source>
        <dbReference type="Proteomes" id="UP000663879"/>
    </source>
</evidence>
<evidence type="ECO:0000259" key="1">
    <source>
        <dbReference type="PROSITE" id="PS50994"/>
    </source>
</evidence>
<proteinExistence type="predicted"/>
<dbReference type="SUPFAM" id="SSF53098">
    <property type="entry name" value="Ribonuclease H-like"/>
    <property type="match status" value="1"/>
</dbReference>
<protein>
    <recommendedName>
        <fullName evidence="1">Integrase catalytic domain-containing protein</fullName>
    </recommendedName>
</protein>
<feature type="domain" description="Integrase catalytic" evidence="1">
    <location>
        <begin position="1"/>
        <end position="164"/>
    </location>
</feature>
<dbReference type="PROSITE" id="PS50994">
    <property type="entry name" value="INTEGRASE"/>
    <property type="match status" value="1"/>
</dbReference>
<sequence length="224" mass="26048">MVGVDILGPFKTTRRGYRCIFIFIDLFTNWVEACALKTLEAEEVVKGFYRVIITRHGCPRKVLTDQGTQFTSVVFKQLCEKFGILKLESSAKHPQTNGKAERFIRFLTKALATVISSDQSDWDELIEDCLLAYLTIISTIQETPFFLIYGREACLPTDIKFRVFKEDRVLDGVDLDVADERNNEIRMQNKIDLLARLRTHYETLEAKRDQQMNYYTERYLSTSM</sequence>
<dbReference type="GO" id="GO:0003676">
    <property type="term" value="F:nucleic acid binding"/>
    <property type="evidence" value="ECO:0007669"/>
    <property type="project" value="InterPro"/>
</dbReference>
<dbReference type="EMBL" id="CAJNOC010001507">
    <property type="protein sequence ID" value="CAF0870459.1"/>
    <property type="molecule type" value="Genomic_DNA"/>
</dbReference>
<gene>
    <name evidence="2" type="ORF">OXX778_LOCUS9904</name>
</gene>
<evidence type="ECO:0000313" key="2">
    <source>
        <dbReference type="EMBL" id="CAF0870459.1"/>
    </source>
</evidence>
<dbReference type="PANTHER" id="PTHR37984">
    <property type="entry name" value="PROTEIN CBG26694"/>
    <property type="match status" value="1"/>
</dbReference>
<dbReference type="PANTHER" id="PTHR37984:SF5">
    <property type="entry name" value="PROTEIN NYNRIN-LIKE"/>
    <property type="match status" value="1"/>
</dbReference>
<name>A0A813XB34_9BILA</name>
<dbReference type="FunFam" id="3.30.420.10:FF:000032">
    <property type="entry name" value="Retrovirus-related Pol polyprotein from transposon 297-like Protein"/>
    <property type="match status" value="1"/>
</dbReference>
<dbReference type="GO" id="GO:0015074">
    <property type="term" value="P:DNA integration"/>
    <property type="evidence" value="ECO:0007669"/>
    <property type="project" value="InterPro"/>
</dbReference>
<accession>A0A813XB34</accession>
<organism evidence="2 3">
    <name type="scientific">Brachionus calyciflorus</name>
    <dbReference type="NCBI Taxonomy" id="104777"/>
    <lineage>
        <taxon>Eukaryota</taxon>
        <taxon>Metazoa</taxon>
        <taxon>Spiralia</taxon>
        <taxon>Gnathifera</taxon>
        <taxon>Rotifera</taxon>
        <taxon>Eurotatoria</taxon>
        <taxon>Monogononta</taxon>
        <taxon>Pseudotrocha</taxon>
        <taxon>Ploima</taxon>
        <taxon>Brachionidae</taxon>
        <taxon>Brachionus</taxon>
    </lineage>
</organism>
<dbReference type="AlphaFoldDB" id="A0A813XB34"/>
<dbReference type="InterPro" id="IPR012337">
    <property type="entry name" value="RNaseH-like_sf"/>
</dbReference>
<dbReference type="Pfam" id="PF00665">
    <property type="entry name" value="rve"/>
    <property type="match status" value="1"/>
</dbReference>
<dbReference type="Gene3D" id="3.30.420.10">
    <property type="entry name" value="Ribonuclease H-like superfamily/Ribonuclease H"/>
    <property type="match status" value="1"/>
</dbReference>
<keyword evidence="3" id="KW-1185">Reference proteome</keyword>
<dbReference type="InterPro" id="IPR036397">
    <property type="entry name" value="RNaseH_sf"/>
</dbReference>
<dbReference type="OrthoDB" id="425619at2759"/>
<dbReference type="InterPro" id="IPR050951">
    <property type="entry name" value="Retrovirus_Pol_polyprotein"/>
</dbReference>